<name>A0A318TWS5_9BACL</name>
<reference evidence="1 2" key="1">
    <citation type="submission" date="2018-06" db="EMBL/GenBank/DDBJ databases">
        <title>Genomic Encyclopedia of Archaeal and Bacterial Type Strains, Phase II (KMG-II): from individual species to whole genera.</title>
        <authorList>
            <person name="Goeker M."/>
        </authorList>
    </citation>
    <scope>NUCLEOTIDE SEQUENCE [LARGE SCALE GENOMIC DNA]</scope>
    <source>
        <strain evidence="1 2">KACC 16626</strain>
    </source>
</reference>
<keyword evidence="2" id="KW-1185">Reference proteome</keyword>
<dbReference type="InterPro" id="IPR027417">
    <property type="entry name" value="P-loop_NTPase"/>
</dbReference>
<evidence type="ECO:0000313" key="2">
    <source>
        <dbReference type="Proteomes" id="UP000247416"/>
    </source>
</evidence>
<evidence type="ECO:0000313" key="1">
    <source>
        <dbReference type="EMBL" id="PYF08370.1"/>
    </source>
</evidence>
<protein>
    <submittedName>
        <fullName evidence="1">AAA domain-containing protein</fullName>
    </submittedName>
</protein>
<dbReference type="OrthoDB" id="3819922at2"/>
<dbReference type="RefSeq" id="WP_107931870.1">
    <property type="nucleotide sequence ID" value="NZ_CP085009.1"/>
</dbReference>
<dbReference type="SUPFAM" id="SSF52540">
    <property type="entry name" value="P-loop containing nucleoside triphosphate hydrolases"/>
    <property type="match status" value="1"/>
</dbReference>
<organism evidence="1 2">
    <name type="scientific">Ureibacillus chungkukjangi</name>
    <dbReference type="NCBI Taxonomy" id="1202712"/>
    <lineage>
        <taxon>Bacteria</taxon>
        <taxon>Bacillati</taxon>
        <taxon>Bacillota</taxon>
        <taxon>Bacilli</taxon>
        <taxon>Bacillales</taxon>
        <taxon>Caryophanaceae</taxon>
        <taxon>Ureibacillus</taxon>
    </lineage>
</organism>
<dbReference type="EMBL" id="QJTJ01000002">
    <property type="protein sequence ID" value="PYF08370.1"/>
    <property type="molecule type" value="Genomic_DNA"/>
</dbReference>
<dbReference type="PANTHER" id="PTHR37807:SF3">
    <property type="entry name" value="OS07G0160300 PROTEIN"/>
    <property type="match status" value="1"/>
</dbReference>
<comment type="caution">
    <text evidence="1">The sequence shown here is derived from an EMBL/GenBank/DDBJ whole genome shotgun (WGS) entry which is preliminary data.</text>
</comment>
<accession>A0A318TWS5</accession>
<proteinExistence type="predicted"/>
<dbReference type="PANTHER" id="PTHR37807">
    <property type="entry name" value="OS07G0160300 PROTEIN"/>
    <property type="match status" value="1"/>
</dbReference>
<dbReference type="AlphaFoldDB" id="A0A318TWS5"/>
<dbReference type="Proteomes" id="UP000247416">
    <property type="component" value="Unassembled WGS sequence"/>
</dbReference>
<dbReference type="Pfam" id="PF13671">
    <property type="entry name" value="AAA_33"/>
    <property type="match status" value="1"/>
</dbReference>
<dbReference type="Gene3D" id="3.40.50.300">
    <property type="entry name" value="P-loop containing nucleotide triphosphate hydrolases"/>
    <property type="match status" value="1"/>
</dbReference>
<sequence length="176" mass="20322">MFFLQMSGFPGSGKSTLAREIAKRVDAIIVDHDISKTALLENVAETKLEENLLGKISYKVDWALIEFYLSQGKSVIFDSPCLYDEMVRNGTTLAKKYNVKYKYVECYLNDFDEVNFRLKNRESKLSQIKEVKSMEAFQNTIENSKKSEDDPYLVVDTSKPVDTYIENVMQYIGHNR</sequence>
<gene>
    <name evidence="1" type="ORF">BJ095_102135</name>
</gene>